<feature type="transmembrane region" description="Helical" evidence="8">
    <location>
        <begin position="54"/>
        <end position="71"/>
    </location>
</feature>
<evidence type="ECO:0000256" key="8">
    <source>
        <dbReference type="SAM" id="Phobius"/>
    </source>
</evidence>
<evidence type="ECO:0000256" key="6">
    <source>
        <dbReference type="ARBA" id="ARBA00022989"/>
    </source>
</evidence>
<keyword evidence="2" id="KW-0673">Quorum sensing</keyword>
<dbReference type="InterPro" id="IPR006741">
    <property type="entry name" value="AgrB"/>
</dbReference>
<comment type="caution">
    <text evidence="9">The sequence shown here is derived from an EMBL/GenBank/DDBJ whole genome shotgun (WGS) entry which is preliminary data.</text>
</comment>
<proteinExistence type="predicted"/>
<evidence type="ECO:0000256" key="5">
    <source>
        <dbReference type="ARBA" id="ARBA00022801"/>
    </source>
</evidence>
<dbReference type="Proteomes" id="UP000054526">
    <property type="component" value="Unassembled WGS sequence"/>
</dbReference>
<name>A0ABR5A5V2_9BACL</name>
<keyword evidence="4 8" id="KW-0812">Transmembrane</keyword>
<feature type="transmembrane region" description="Helical" evidence="8">
    <location>
        <begin position="132"/>
        <end position="151"/>
    </location>
</feature>
<evidence type="ECO:0000256" key="7">
    <source>
        <dbReference type="ARBA" id="ARBA00023136"/>
    </source>
</evidence>
<dbReference type="EMBL" id="JXAL01000016">
    <property type="protein sequence ID" value="KIL36018.1"/>
    <property type="molecule type" value="Genomic_DNA"/>
</dbReference>
<dbReference type="SMART" id="SM00793">
    <property type="entry name" value="AgrB"/>
    <property type="match status" value="1"/>
</dbReference>
<protein>
    <recommendedName>
        <fullName evidence="11">Accessory gene regulator AgrB</fullName>
    </recommendedName>
</protein>
<evidence type="ECO:0000256" key="4">
    <source>
        <dbReference type="ARBA" id="ARBA00022692"/>
    </source>
</evidence>
<dbReference type="Pfam" id="PF04647">
    <property type="entry name" value="AgrB"/>
    <property type="match status" value="1"/>
</dbReference>
<accession>A0ABR5A5V2</accession>
<evidence type="ECO:0000256" key="1">
    <source>
        <dbReference type="ARBA" id="ARBA00022475"/>
    </source>
</evidence>
<feature type="transmembrane region" description="Helical" evidence="8">
    <location>
        <begin position="29"/>
        <end position="48"/>
    </location>
</feature>
<evidence type="ECO:0000256" key="3">
    <source>
        <dbReference type="ARBA" id="ARBA00022670"/>
    </source>
</evidence>
<sequence length="180" mass="20049">MIEALATRIAVKLKEANPKDTASVEVMRYALIGILHNAITFSAAFLIGLLLGKLLATFLAAVSFMALRFVSGGYHFKTPLSCFIFSTIIFIAIPFIPLQSDSYWIVNTISLALTAIFAPSNIKEHIQVSEKYFPLFKLISVVIVVINYFWLNPVITLALFAQSVTLIYIKRKEVGTNENE</sequence>
<evidence type="ECO:0000256" key="2">
    <source>
        <dbReference type="ARBA" id="ARBA00022654"/>
    </source>
</evidence>
<keyword evidence="1" id="KW-1003">Cell membrane</keyword>
<keyword evidence="5" id="KW-0378">Hydrolase</keyword>
<feature type="transmembrane region" description="Helical" evidence="8">
    <location>
        <begin position="78"/>
        <end position="96"/>
    </location>
</feature>
<evidence type="ECO:0000313" key="9">
    <source>
        <dbReference type="EMBL" id="KIL36018.1"/>
    </source>
</evidence>
<evidence type="ECO:0008006" key="11">
    <source>
        <dbReference type="Google" id="ProtNLM"/>
    </source>
</evidence>
<gene>
    <name evidence="9" type="ORF">SD71_11900</name>
</gene>
<reference evidence="9 10" key="1">
    <citation type="submission" date="2014-12" db="EMBL/GenBank/DDBJ databases">
        <title>Draft genome sequence of Cohnella kolymensis strain B-2846.</title>
        <authorList>
            <person name="Karlyshev A.V."/>
            <person name="Kudryashova E.B."/>
        </authorList>
    </citation>
    <scope>NUCLEOTIDE SEQUENCE [LARGE SCALE GENOMIC DNA]</scope>
    <source>
        <strain evidence="9 10">VKM B-2846</strain>
    </source>
</reference>
<keyword evidence="6 8" id="KW-1133">Transmembrane helix</keyword>
<organism evidence="9 10">
    <name type="scientific">Cohnella kolymensis</name>
    <dbReference type="NCBI Taxonomy" id="1590652"/>
    <lineage>
        <taxon>Bacteria</taxon>
        <taxon>Bacillati</taxon>
        <taxon>Bacillota</taxon>
        <taxon>Bacilli</taxon>
        <taxon>Bacillales</taxon>
        <taxon>Paenibacillaceae</taxon>
        <taxon>Cohnella</taxon>
    </lineage>
</organism>
<keyword evidence="10" id="KW-1185">Reference proteome</keyword>
<evidence type="ECO:0000313" key="10">
    <source>
        <dbReference type="Proteomes" id="UP000054526"/>
    </source>
</evidence>
<keyword evidence="7 8" id="KW-0472">Membrane</keyword>
<keyword evidence="3" id="KW-0645">Protease</keyword>